<sequence>MYTSARTYIKVRGKLNSRMHMSNYQQKFFKHKVTWCLRPPPTLGLHKAQCTGAHEHITCVQMVAINARECSRTEINAGMWMHIARITHTYETPVTHKHTQRYTVDATYAHTRYKLQTHTR</sequence>
<organism evidence="1 4">
    <name type="scientific">Plasmodium ovale wallikeri</name>
    <dbReference type="NCBI Taxonomy" id="864142"/>
    <lineage>
        <taxon>Eukaryota</taxon>
        <taxon>Sar</taxon>
        <taxon>Alveolata</taxon>
        <taxon>Apicomplexa</taxon>
        <taxon>Aconoidasida</taxon>
        <taxon>Haemosporida</taxon>
        <taxon>Plasmodiidae</taxon>
        <taxon>Plasmodium</taxon>
        <taxon>Plasmodium (Plasmodium)</taxon>
    </lineage>
</organism>
<evidence type="ECO:0000313" key="2">
    <source>
        <dbReference type="EMBL" id="SBT30818.1"/>
    </source>
</evidence>
<dbReference type="Proteomes" id="UP000078555">
    <property type="component" value="Unassembled WGS sequence"/>
</dbReference>
<proteinExistence type="predicted"/>
<reference evidence="3" key="1">
    <citation type="submission" date="2016-05" db="EMBL/GenBank/DDBJ databases">
        <authorList>
            <person name="Naeem Raeece"/>
        </authorList>
    </citation>
    <scope>NUCLEOTIDE SEQUENCE [LARGE SCALE GENOMIC DNA]</scope>
</reference>
<reference evidence="4" key="2">
    <citation type="submission" date="2016-05" db="EMBL/GenBank/DDBJ databases">
        <authorList>
            <person name="Naeem R."/>
        </authorList>
    </citation>
    <scope>NUCLEOTIDE SEQUENCE [LARGE SCALE GENOMIC DNA]</scope>
</reference>
<reference evidence="1" key="3">
    <citation type="submission" date="2016-05" db="EMBL/GenBank/DDBJ databases">
        <authorList>
            <person name="Lavstsen T."/>
            <person name="Jespersen J.S."/>
        </authorList>
    </citation>
    <scope>NUCLEOTIDE SEQUENCE [LARGE SCALE GENOMIC DNA]</scope>
</reference>
<evidence type="ECO:0000313" key="3">
    <source>
        <dbReference type="Proteomes" id="UP000078550"/>
    </source>
</evidence>
<dbReference type="AlphaFoldDB" id="A0A1A8YFU6"/>
<dbReference type="EMBL" id="FLRD01000001">
    <property type="protein sequence ID" value="SBT30404.1"/>
    <property type="molecule type" value="Genomic_DNA"/>
</dbReference>
<dbReference type="EMBL" id="FLRE01000004">
    <property type="protein sequence ID" value="SBT30818.1"/>
    <property type="molecule type" value="Genomic_DNA"/>
</dbReference>
<evidence type="ECO:0000313" key="4">
    <source>
        <dbReference type="Proteomes" id="UP000078555"/>
    </source>
</evidence>
<accession>A0A1A8YFU6</accession>
<evidence type="ECO:0000313" key="1">
    <source>
        <dbReference type="EMBL" id="SBT30404.1"/>
    </source>
</evidence>
<gene>
    <name evidence="1" type="ORF">POVWA1_000650</name>
    <name evidence="2" type="ORF">POVWA2_000920</name>
</gene>
<name>A0A1A8YFU6_PLAOA</name>
<protein>
    <submittedName>
        <fullName evidence="1">Uncharacterized protein</fullName>
    </submittedName>
</protein>
<keyword evidence="4" id="KW-1185">Reference proteome</keyword>
<dbReference type="Proteomes" id="UP000078550">
    <property type="component" value="Unassembled WGS sequence"/>
</dbReference>